<dbReference type="SUPFAM" id="SSF100910">
    <property type="entry name" value="Chemosensory protein Csp2"/>
    <property type="match status" value="1"/>
</dbReference>
<reference evidence="2" key="1">
    <citation type="submission" date="2023-10" db="EMBL/GenBank/DDBJ databases">
        <title>Genome assemblies of two species of porcelain crab, Petrolisthes cinctipes and Petrolisthes manimaculis (Anomura: Porcellanidae).</title>
        <authorList>
            <person name="Angst P."/>
        </authorList>
    </citation>
    <scope>NUCLEOTIDE SEQUENCE</scope>
    <source>
        <strain evidence="2">PB745_01</strain>
        <tissue evidence="2">Gill</tissue>
    </source>
</reference>
<dbReference type="Gene3D" id="1.10.2080.10">
    <property type="entry name" value="Insect odorant-binding protein A10/Ejaculatory bulb-specific protein 3"/>
    <property type="match status" value="1"/>
</dbReference>
<feature type="chain" id="PRO_5042137090" evidence="1">
    <location>
        <begin position="19"/>
        <end position="134"/>
    </location>
</feature>
<accession>A0AAE1KQP4</accession>
<proteinExistence type="predicted"/>
<comment type="caution">
    <text evidence="2">The sequence shown here is derived from an EMBL/GenBank/DDBJ whole genome shotgun (WGS) entry which is preliminary data.</text>
</comment>
<dbReference type="AlphaFoldDB" id="A0AAE1KQP4"/>
<keyword evidence="3" id="KW-1185">Reference proteome</keyword>
<protein>
    <submittedName>
        <fullName evidence="2">Uncharacterized protein</fullName>
    </submittedName>
</protein>
<feature type="signal peptide" evidence="1">
    <location>
        <begin position="1"/>
        <end position="18"/>
    </location>
</feature>
<dbReference type="InterPro" id="IPR036682">
    <property type="entry name" value="OS_D_A10/PebIII_sf"/>
</dbReference>
<evidence type="ECO:0000256" key="1">
    <source>
        <dbReference type="SAM" id="SignalP"/>
    </source>
</evidence>
<sequence>MVQITSAVAVVTCVVVAAVSVVGQNQATLRRLRAPLTNMDFAQLRENMANPNTVSYYVNCVISKGACDRTGNALKSVVLDQRASLQLCGGCTPDERERVTYVLDTLLINYTDLACELQTSLKWNGLFGTSNPCL</sequence>
<evidence type="ECO:0000313" key="2">
    <source>
        <dbReference type="EMBL" id="KAK3878650.1"/>
    </source>
</evidence>
<name>A0AAE1KQP4_PETCI</name>
<organism evidence="2 3">
    <name type="scientific">Petrolisthes cinctipes</name>
    <name type="common">Flat porcelain crab</name>
    <dbReference type="NCBI Taxonomy" id="88211"/>
    <lineage>
        <taxon>Eukaryota</taxon>
        <taxon>Metazoa</taxon>
        <taxon>Ecdysozoa</taxon>
        <taxon>Arthropoda</taxon>
        <taxon>Crustacea</taxon>
        <taxon>Multicrustacea</taxon>
        <taxon>Malacostraca</taxon>
        <taxon>Eumalacostraca</taxon>
        <taxon>Eucarida</taxon>
        <taxon>Decapoda</taxon>
        <taxon>Pleocyemata</taxon>
        <taxon>Anomura</taxon>
        <taxon>Galatheoidea</taxon>
        <taxon>Porcellanidae</taxon>
        <taxon>Petrolisthes</taxon>
    </lineage>
</organism>
<dbReference type="Proteomes" id="UP001286313">
    <property type="component" value="Unassembled WGS sequence"/>
</dbReference>
<evidence type="ECO:0000313" key="3">
    <source>
        <dbReference type="Proteomes" id="UP001286313"/>
    </source>
</evidence>
<dbReference type="InterPro" id="IPR005055">
    <property type="entry name" value="A10/PebIII"/>
</dbReference>
<keyword evidence="1" id="KW-0732">Signal</keyword>
<dbReference type="EMBL" id="JAWQEG010001535">
    <property type="protein sequence ID" value="KAK3878650.1"/>
    <property type="molecule type" value="Genomic_DNA"/>
</dbReference>
<gene>
    <name evidence="2" type="ORF">Pcinc_016729</name>
</gene>
<dbReference type="Pfam" id="PF03392">
    <property type="entry name" value="OS-D"/>
    <property type="match status" value="1"/>
</dbReference>